<evidence type="ECO:0000313" key="2">
    <source>
        <dbReference type="EMBL" id="MFC0077351.1"/>
    </source>
</evidence>
<name>A0ABV6BRT5_9FLAO</name>
<feature type="region of interest" description="Disordered" evidence="1">
    <location>
        <begin position="25"/>
        <end position="52"/>
    </location>
</feature>
<evidence type="ECO:0008006" key="4">
    <source>
        <dbReference type="Google" id="ProtNLM"/>
    </source>
</evidence>
<feature type="compositionally biased region" description="Basic and acidic residues" evidence="1">
    <location>
        <begin position="25"/>
        <end position="40"/>
    </location>
</feature>
<sequence>MKITFKIVLLSFLFFSCKETPEKRNQKTTKKAEIQQKQDLADNNPESQDSDRDFRIKFPDLTLFLKDIDMSCREEYNEIAKSYEATQDTIFFDLFAGDWMNDKSFKIEQPQVGEIEFYGKYEMRIGINTEREIEVPFCVLEDWKKYTSEWVKIDVDQDDLRFPITDILENHSKMPKNPIPYTLDELKAAVNKHCGADWYDEIKNVQTIDKVPVDFFEYRYIYKIKTKNIKTNKVIEKYLVFYTPTSC</sequence>
<organism evidence="2 3">
    <name type="scientific">Flavobacterium procerum</name>
    <dbReference type="NCBI Taxonomy" id="1455569"/>
    <lineage>
        <taxon>Bacteria</taxon>
        <taxon>Pseudomonadati</taxon>
        <taxon>Bacteroidota</taxon>
        <taxon>Flavobacteriia</taxon>
        <taxon>Flavobacteriales</taxon>
        <taxon>Flavobacteriaceae</taxon>
        <taxon>Flavobacterium</taxon>
    </lineage>
</organism>
<dbReference type="RefSeq" id="WP_379685167.1">
    <property type="nucleotide sequence ID" value="NZ_JBHLYW010000008.1"/>
</dbReference>
<comment type="caution">
    <text evidence="2">The sequence shown here is derived from an EMBL/GenBank/DDBJ whole genome shotgun (WGS) entry which is preliminary data.</text>
</comment>
<proteinExistence type="predicted"/>
<accession>A0ABV6BRT5</accession>
<reference evidence="2 3" key="1">
    <citation type="submission" date="2024-09" db="EMBL/GenBank/DDBJ databases">
        <authorList>
            <person name="Sun Q."/>
            <person name="Mori K."/>
        </authorList>
    </citation>
    <scope>NUCLEOTIDE SEQUENCE [LARGE SCALE GENOMIC DNA]</scope>
    <source>
        <strain evidence="2 3">CGMCC 1.12926</strain>
    </source>
</reference>
<dbReference type="EMBL" id="JBHLYW010000008">
    <property type="protein sequence ID" value="MFC0077351.1"/>
    <property type="molecule type" value="Genomic_DNA"/>
</dbReference>
<gene>
    <name evidence="2" type="ORF">ACFFLS_09895</name>
</gene>
<protein>
    <recommendedName>
        <fullName evidence="4">Lipoprotein</fullName>
    </recommendedName>
</protein>
<dbReference type="PROSITE" id="PS51257">
    <property type="entry name" value="PROKAR_LIPOPROTEIN"/>
    <property type="match status" value="1"/>
</dbReference>
<keyword evidence="3" id="KW-1185">Reference proteome</keyword>
<evidence type="ECO:0000256" key="1">
    <source>
        <dbReference type="SAM" id="MobiDB-lite"/>
    </source>
</evidence>
<evidence type="ECO:0000313" key="3">
    <source>
        <dbReference type="Proteomes" id="UP001589734"/>
    </source>
</evidence>
<dbReference type="Proteomes" id="UP001589734">
    <property type="component" value="Unassembled WGS sequence"/>
</dbReference>